<dbReference type="VEuPathDB" id="FungiDB:CJJ07_000180"/>
<evidence type="ECO:0000256" key="2">
    <source>
        <dbReference type="SAM" id="MobiDB-lite"/>
    </source>
</evidence>
<feature type="region of interest" description="Disordered" evidence="2">
    <location>
        <begin position="57"/>
        <end position="79"/>
    </location>
</feature>
<evidence type="ECO:0000259" key="3">
    <source>
        <dbReference type="Pfam" id="PF01285"/>
    </source>
</evidence>
<evidence type="ECO:0000313" key="5">
    <source>
        <dbReference type="Proteomes" id="UP000037122"/>
    </source>
</evidence>
<gene>
    <name evidence="4" type="ORF">QG37_00277</name>
</gene>
<dbReference type="VEuPathDB" id="FungiDB:B9J08_002052"/>
<comment type="similarity">
    <text evidence="1">Belongs to the TEC1 family.</text>
</comment>
<dbReference type="Pfam" id="PF01285">
    <property type="entry name" value="TEA"/>
    <property type="match status" value="1"/>
</dbReference>
<feature type="compositionally biased region" description="Polar residues" evidence="2">
    <location>
        <begin position="624"/>
        <end position="644"/>
    </location>
</feature>
<dbReference type="AlphaFoldDB" id="A0A0L0P7Y2"/>
<reference evidence="5" key="1">
    <citation type="journal article" date="2015" name="BMC Genomics">
        <title>Draft genome of a commonly misdiagnosed multidrug resistant pathogen Candida auris.</title>
        <authorList>
            <person name="Chatterjee S."/>
            <person name="Alampalli S.V."/>
            <person name="Nageshan R.K."/>
            <person name="Chettiar S.T."/>
            <person name="Joshi S."/>
            <person name="Tatu U.S."/>
        </authorList>
    </citation>
    <scope>NUCLEOTIDE SEQUENCE [LARGE SCALE GENOMIC DNA]</scope>
    <source>
        <strain evidence="5">6684</strain>
    </source>
</reference>
<comment type="caution">
    <text evidence="4">The sequence shown here is derived from an EMBL/GenBank/DDBJ whole genome shotgun (WGS) entry which is preliminary data.</text>
</comment>
<evidence type="ECO:0000313" key="4">
    <source>
        <dbReference type="EMBL" id="KNE02472.1"/>
    </source>
</evidence>
<dbReference type="VEuPathDB" id="FungiDB:CJI97_002243"/>
<name>A0A0L0P7Y2_CANAR</name>
<accession>A0A0L0P7Y2</accession>
<dbReference type="InterPro" id="IPR000818">
    <property type="entry name" value="TEA/ATTS_dom"/>
</dbReference>
<dbReference type="VEuPathDB" id="FungiDB:QG37_00277"/>
<dbReference type="VEuPathDB" id="FungiDB:CJJ09_003139"/>
<feature type="domain" description="TEA" evidence="3">
    <location>
        <begin position="222"/>
        <end position="289"/>
    </location>
</feature>
<dbReference type="Proteomes" id="UP000037122">
    <property type="component" value="Unassembled WGS sequence"/>
</dbReference>
<organism evidence="4 5">
    <name type="scientific">Candidozyma auris</name>
    <name type="common">Yeast</name>
    <name type="synonym">Candida auris</name>
    <dbReference type="NCBI Taxonomy" id="498019"/>
    <lineage>
        <taxon>Eukaryota</taxon>
        <taxon>Fungi</taxon>
        <taxon>Dikarya</taxon>
        <taxon>Ascomycota</taxon>
        <taxon>Saccharomycotina</taxon>
        <taxon>Pichiomycetes</taxon>
        <taxon>Metschnikowiaceae</taxon>
        <taxon>Candidozyma</taxon>
    </lineage>
</organism>
<sequence>MPPQTPRSNAKAGASITPSFSFGLGLLPSFRFGSPRNINLLTSLSPQRFFNRFNKKEGEAEKKQHDPFQNTNATSMDSKQSFGKEAFDDEAFDLDRHSDSLADSADIWSLTNDSQYQSLTLNLTSINEDSSPKTGEPFLSPHEMFLKKPAQIKDSVHSNDPAPLSSPVDNQGTPASTSSRSSSLKRKHSLDDSPCTALVAEISRSETLGSTPIACTLERASKDLWFAELDDFLLQCHQKYKRFKASQSPKATLTKLTSQNQVLSKMLYKKTGIERSSKQIASRLSRLRKIESTKLKNESRQNSIPFGNGTAHIPKALPSLDLRLQKVGMSFKYKRAVQGVHDFLFLTEPPLTCIRLSSDDLEKDMPFENRRFKDDFKRKLPDLGEVPIYVVTGIMNFKSPQGHTSTPVSPLTDPGLFNLDNGTFLSVVELQAAPRQSDVQFLAWKSHTTIYKDEEKVLLNSREQINGYRNQNGMFDLQVPFMNHFWAGYLTFLSNGSNTFDDVCNLFVTQEIYEGDNGTNEVMHAYIVYRFQISLDGASGGHVKVHMLPKVSKSLDDDLDDNATVLVHSSPLKGSPHKNETRAQFTNNNIKGSPQSVPTYNASLLHQFNPNYDSRISLESQCRPLMTSSQSTSQIPRETQSRTPLTAVDPPTAPPFPQASAGQMSQGLNGVYGAPWSSGTQYNPQMHPQMHAQAVAIQAAAQTVPQNIRHANETGVAGHFTSERYIPVGHPARMPNNPIMMPMHAPDNSIGMNVMNGVNYQGPSRGSCPGQFAQPPTQPYSAPATQLHFFPQGNEGMPAVASNNHKLTSRSSEYGELKTNNNNITFGPILGYDPLRDIKPEPKKPKNGIHKFTLNPQIMYKPKKQ</sequence>
<feature type="compositionally biased region" description="Basic and acidic residues" evidence="2">
    <location>
        <begin position="57"/>
        <end position="66"/>
    </location>
</feature>
<proteinExistence type="inferred from homology"/>
<feature type="region of interest" description="Disordered" evidence="2">
    <location>
        <begin position="839"/>
        <end position="865"/>
    </location>
</feature>
<dbReference type="InterPro" id="IPR038096">
    <property type="entry name" value="TEA/ATTS_sf"/>
</dbReference>
<feature type="region of interest" description="Disordered" evidence="2">
    <location>
        <begin position="154"/>
        <end position="189"/>
    </location>
</feature>
<feature type="region of interest" description="Disordered" evidence="2">
    <location>
        <begin position="624"/>
        <end position="648"/>
    </location>
</feature>
<evidence type="ECO:0000256" key="1">
    <source>
        <dbReference type="ARBA" id="ARBA00008421"/>
    </source>
</evidence>
<dbReference type="VEuPathDB" id="FungiDB:CJI96_0002726"/>
<dbReference type="EMBL" id="LGST01000003">
    <property type="protein sequence ID" value="KNE02472.1"/>
    <property type="molecule type" value="Genomic_DNA"/>
</dbReference>
<protein>
    <recommendedName>
        <fullName evidence="3">TEA domain-containing protein</fullName>
    </recommendedName>
</protein>
<dbReference type="Gene3D" id="6.10.20.40">
    <property type="entry name" value="TEA/ATTS domain"/>
    <property type="match status" value="1"/>
</dbReference>
<feature type="compositionally biased region" description="Polar residues" evidence="2">
    <location>
        <begin position="67"/>
        <end position="79"/>
    </location>
</feature>
<dbReference type="GO" id="GO:0003700">
    <property type="term" value="F:DNA-binding transcription factor activity"/>
    <property type="evidence" value="ECO:0007669"/>
    <property type="project" value="InterPro"/>
</dbReference>